<dbReference type="GO" id="GO:0042626">
    <property type="term" value="F:ATPase-coupled transmembrane transporter activity"/>
    <property type="evidence" value="ECO:0007669"/>
    <property type="project" value="InterPro"/>
</dbReference>
<feature type="chain" id="PRO_5039518406" evidence="5">
    <location>
        <begin position="23"/>
        <end position="322"/>
    </location>
</feature>
<evidence type="ECO:0000256" key="5">
    <source>
        <dbReference type="SAM" id="SignalP"/>
    </source>
</evidence>
<dbReference type="SMART" id="SM00062">
    <property type="entry name" value="PBPb"/>
    <property type="match status" value="1"/>
</dbReference>
<comment type="caution">
    <text evidence="7">The sequence shown here is derived from an EMBL/GenBank/DDBJ whole genome shotgun (WGS) entry which is preliminary data.</text>
</comment>
<dbReference type="AlphaFoldDB" id="A0A4R2KWS6"/>
<dbReference type="InterPro" id="IPR015168">
    <property type="entry name" value="SsuA/THI5"/>
</dbReference>
<dbReference type="CDD" id="cd01008">
    <property type="entry name" value="PBP2_NrtA_SsuA_CpmA_like"/>
    <property type="match status" value="1"/>
</dbReference>
<dbReference type="InterPro" id="IPR010067">
    <property type="entry name" value="ABC_SsuA_sub-bd"/>
</dbReference>
<evidence type="ECO:0000256" key="3">
    <source>
        <dbReference type="ARBA" id="ARBA00022448"/>
    </source>
</evidence>
<protein>
    <submittedName>
        <fullName evidence="7">Sulfonate transport system substrate-binding protein</fullName>
    </submittedName>
</protein>
<accession>A0A4R2KWS6</accession>
<dbReference type="Proteomes" id="UP000294919">
    <property type="component" value="Unassembled WGS sequence"/>
</dbReference>
<dbReference type="PROSITE" id="PS51257">
    <property type="entry name" value="PROKAR_LIPOPROTEIN"/>
    <property type="match status" value="1"/>
</dbReference>
<evidence type="ECO:0000256" key="4">
    <source>
        <dbReference type="ARBA" id="ARBA00022729"/>
    </source>
</evidence>
<organism evidence="7 8">
    <name type="scientific">Marinisporobacter balticus</name>
    <dbReference type="NCBI Taxonomy" id="2018667"/>
    <lineage>
        <taxon>Bacteria</taxon>
        <taxon>Bacillati</taxon>
        <taxon>Bacillota</taxon>
        <taxon>Clostridia</taxon>
        <taxon>Peptostreptococcales</taxon>
        <taxon>Thermotaleaceae</taxon>
        <taxon>Marinisporobacter</taxon>
    </lineage>
</organism>
<gene>
    <name evidence="7" type="ORF">EV214_106139</name>
</gene>
<proteinExistence type="inferred from homology"/>
<evidence type="ECO:0000256" key="2">
    <source>
        <dbReference type="ARBA" id="ARBA00010742"/>
    </source>
</evidence>
<dbReference type="GO" id="GO:0016020">
    <property type="term" value="C:membrane"/>
    <property type="evidence" value="ECO:0007669"/>
    <property type="project" value="InterPro"/>
</dbReference>
<evidence type="ECO:0000256" key="1">
    <source>
        <dbReference type="ARBA" id="ARBA00004418"/>
    </source>
</evidence>
<evidence type="ECO:0000259" key="6">
    <source>
        <dbReference type="SMART" id="SM00062"/>
    </source>
</evidence>
<dbReference type="SUPFAM" id="SSF53850">
    <property type="entry name" value="Periplasmic binding protein-like II"/>
    <property type="match status" value="1"/>
</dbReference>
<dbReference type="RefSeq" id="WP_132244059.1">
    <property type="nucleotide sequence ID" value="NZ_SLWV01000006.1"/>
</dbReference>
<feature type="domain" description="Solute-binding protein family 3/N-terminal" evidence="6">
    <location>
        <begin position="40"/>
        <end position="260"/>
    </location>
</feature>
<dbReference type="Gene3D" id="3.40.190.10">
    <property type="entry name" value="Periplasmic binding protein-like II"/>
    <property type="match status" value="2"/>
</dbReference>
<reference evidence="7 8" key="1">
    <citation type="submission" date="2019-03" db="EMBL/GenBank/DDBJ databases">
        <title>Genomic Encyclopedia of Type Strains, Phase IV (KMG-IV): sequencing the most valuable type-strain genomes for metagenomic binning, comparative biology and taxonomic classification.</title>
        <authorList>
            <person name="Goeker M."/>
        </authorList>
    </citation>
    <scope>NUCLEOTIDE SEQUENCE [LARGE SCALE GENOMIC DNA]</scope>
    <source>
        <strain evidence="7 8">DSM 102940</strain>
    </source>
</reference>
<comment type="subcellular location">
    <subcellularLocation>
        <location evidence="1">Periplasm</location>
    </subcellularLocation>
</comment>
<dbReference type="Pfam" id="PF09084">
    <property type="entry name" value="NMT1"/>
    <property type="match status" value="1"/>
</dbReference>
<name>A0A4R2KWS6_9FIRM</name>
<dbReference type="InterPro" id="IPR001638">
    <property type="entry name" value="Solute-binding_3/MltF_N"/>
</dbReference>
<dbReference type="GO" id="GO:0042597">
    <property type="term" value="C:periplasmic space"/>
    <property type="evidence" value="ECO:0007669"/>
    <property type="project" value="UniProtKB-SubCell"/>
</dbReference>
<sequence>MKKFIKLLCVICVLILVLTGCGNRTNEETSASSVQSQVETINISYVTAPLNVPSIIEKNENLFEKEFGDIKINFPEITQGSKMTEAIATEDLDFCNALGGTSAIIGKVNGVDLKIVGIYSRAPKGFTIMTNDKNIQSVKDLKGKKIAGPKGTILHQLLIAAGNEANVSINDMKFIQMDIGNGVSSMMSGNVDAALVAGPAVIKAQEGGAHILRNGEGLLDATIVIGVRAGFLKEHPDLVEKYMHVHENALKIMEENEEKMVKMVAEETGVSVEEVKAMYPWYDFNPMITEKDIKELEKTQDFLFDNDMIPEKIELKTLLIEK</sequence>
<keyword evidence="4 5" id="KW-0732">Signal</keyword>
<evidence type="ECO:0000313" key="8">
    <source>
        <dbReference type="Proteomes" id="UP000294919"/>
    </source>
</evidence>
<keyword evidence="3" id="KW-0813">Transport</keyword>
<dbReference type="PANTHER" id="PTHR30024">
    <property type="entry name" value="ALIPHATIC SULFONATES-BINDING PROTEIN-RELATED"/>
    <property type="match status" value="1"/>
</dbReference>
<comment type="similarity">
    <text evidence="2">Belongs to the bacterial solute-binding protein SsuA/TauA family.</text>
</comment>
<dbReference type="NCBIfam" id="TIGR01728">
    <property type="entry name" value="SsuA_fam"/>
    <property type="match status" value="1"/>
</dbReference>
<dbReference type="EMBL" id="SLWV01000006">
    <property type="protein sequence ID" value="TCO77492.1"/>
    <property type="molecule type" value="Genomic_DNA"/>
</dbReference>
<dbReference type="OrthoDB" id="9814375at2"/>
<keyword evidence="8" id="KW-1185">Reference proteome</keyword>
<feature type="signal peptide" evidence="5">
    <location>
        <begin position="1"/>
        <end position="22"/>
    </location>
</feature>
<evidence type="ECO:0000313" key="7">
    <source>
        <dbReference type="EMBL" id="TCO77492.1"/>
    </source>
</evidence>